<evidence type="ECO:0000256" key="6">
    <source>
        <dbReference type="ARBA" id="ARBA00022824"/>
    </source>
</evidence>
<comment type="similarity">
    <text evidence="3 10">Belongs to the PIGX family.</text>
</comment>
<comment type="caution">
    <text evidence="11">The sequence shown here is derived from an EMBL/GenBank/DDBJ whole genome shotgun (WGS) entry which is preliminary data.</text>
</comment>
<comment type="pathway">
    <text evidence="2 10">Glycolipid biosynthesis; glycosylphosphatidylinositol-anchor biosynthesis.</text>
</comment>
<keyword evidence="6 10" id="KW-0256">Endoplasmic reticulum</keyword>
<name>A0A9W8ATA2_9FUNG</name>
<evidence type="ECO:0000256" key="3">
    <source>
        <dbReference type="ARBA" id="ARBA00010345"/>
    </source>
</evidence>
<keyword evidence="12" id="KW-1185">Reference proteome</keyword>
<dbReference type="PANTHER" id="PTHR28650:SF1">
    <property type="entry name" value="PHOSPHATIDYLINOSITOL-GLYCAN BIOSYNTHESIS CLASS X PROTEIN"/>
    <property type="match status" value="1"/>
</dbReference>
<evidence type="ECO:0000256" key="9">
    <source>
        <dbReference type="ARBA" id="ARBA00023180"/>
    </source>
</evidence>
<proteinExistence type="inferred from homology"/>
<evidence type="ECO:0000256" key="10">
    <source>
        <dbReference type="RuleBase" id="RU366056"/>
    </source>
</evidence>
<dbReference type="EMBL" id="JANBPY010000144">
    <property type="protein sequence ID" value="KAJ1968722.1"/>
    <property type="molecule type" value="Genomic_DNA"/>
</dbReference>
<evidence type="ECO:0000313" key="11">
    <source>
        <dbReference type="EMBL" id="KAJ1968722.1"/>
    </source>
</evidence>
<dbReference type="InterPro" id="IPR013233">
    <property type="entry name" value="PIG-X/PBN1"/>
</dbReference>
<keyword evidence="8 10" id="KW-0472">Membrane</keyword>
<dbReference type="InterPro" id="IPR040039">
    <property type="entry name" value="PIGX"/>
</dbReference>
<keyword evidence="5 10" id="KW-0812">Transmembrane</keyword>
<accession>A0A9W8ATA2</accession>
<evidence type="ECO:0000256" key="1">
    <source>
        <dbReference type="ARBA" id="ARBA00004389"/>
    </source>
</evidence>
<evidence type="ECO:0000256" key="8">
    <source>
        <dbReference type="ARBA" id="ARBA00023136"/>
    </source>
</evidence>
<feature type="transmembrane region" description="Helical" evidence="10">
    <location>
        <begin position="565"/>
        <end position="585"/>
    </location>
</feature>
<keyword evidence="9" id="KW-0325">Glycoprotein</keyword>
<dbReference type="Proteomes" id="UP001150925">
    <property type="component" value="Unassembled WGS sequence"/>
</dbReference>
<dbReference type="GO" id="GO:0006506">
    <property type="term" value="P:GPI anchor biosynthetic process"/>
    <property type="evidence" value="ECO:0007669"/>
    <property type="project" value="UniProtKB-KW"/>
</dbReference>
<dbReference type="PANTHER" id="PTHR28650">
    <property type="entry name" value="PHOSPHATIDYLINOSITOL-GLYCAN BIOSYNTHESIS CLASS X PROTEIN"/>
    <property type="match status" value="1"/>
</dbReference>
<evidence type="ECO:0000256" key="4">
    <source>
        <dbReference type="ARBA" id="ARBA00022502"/>
    </source>
</evidence>
<reference evidence="11" key="1">
    <citation type="submission" date="2022-07" db="EMBL/GenBank/DDBJ databases">
        <title>Phylogenomic reconstructions and comparative analyses of Kickxellomycotina fungi.</title>
        <authorList>
            <person name="Reynolds N.K."/>
            <person name="Stajich J.E."/>
            <person name="Barry K."/>
            <person name="Grigoriev I.V."/>
            <person name="Crous P."/>
            <person name="Smith M.E."/>
        </authorList>
    </citation>
    <scope>NUCLEOTIDE SEQUENCE</scope>
    <source>
        <strain evidence="11">RSA 1196</strain>
    </source>
</reference>
<dbReference type="GO" id="GO:0005789">
    <property type="term" value="C:endoplasmic reticulum membrane"/>
    <property type="evidence" value="ECO:0007669"/>
    <property type="project" value="UniProtKB-SubCell"/>
</dbReference>
<dbReference type="Pfam" id="PF08320">
    <property type="entry name" value="PIG-X"/>
    <property type="match status" value="1"/>
</dbReference>
<keyword evidence="7 10" id="KW-1133">Transmembrane helix</keyword>
<dbReference type="AlphaFoldDB" id="A0A9W8ATA2"/>
<sequence>MATLRQRAYFRNQPQPSQDKKSLYTQGEDNYVTLGLGEDALRLDHEQGMVTVPSSLEKPGGRTWPRFLRHLDITIVPKRSSWLPCTPISAQKERCVLDNRSPWLARWLLPAGVHLRITLHNGHIQPSPETLQELSQWLIGHPEGLFEFSKDSGGQIDPLTYALHLLKNPETWVDIGNSEFYIYLDNQPVSNVVRQWLDRRTDFNHSAIRPLFPWYASLLSVLDDTEGTAPKLLSVSLDQAENSQVRWESWVWSMFLEHEARVLPCESTRPATADCTELFVLTVNRSPDNDVLTYQGMELSRSDSSLIAKPFTTQETLPPIGKCHFGILPLNSMHPNLVLEFPPTLAPDDKDTWYRNFSRLDVVQWLPTGIFADPYQLVDYESDIGHSTYTGPIELELPLDRISNVGTILSVELPLPNQLWGEGHRSQVPSKTRKVSIPLHARYKLVADDFAYAKISVPAPWILATLAKGSVQLPEFPARMRGALQPPTPALWPRHITNSTLVSVVKPGINLDTLNACLADSGDEQTVKHGALVGSQWFGIPPNDPNTDYFTLRIPTGQISHTQSVLVVTQTIVLISFLWVLSHAWRRSYYV</sequence>
<gene>
    <name evidence="11" type="ORF">IWQ62_001068</name>
</gene>
<evidence type="ECO:0000313" key="12">
    <source>
        <dbReference type="Proteomes" id="UP001150925"/>
    </source>
</evidence>
<keyword evidence="4 10" id="KW-0337">GPI-anchor biosynthesis</keyword>
<protein>
    <recommendedName>
        <fullName evidence="10">Protein PBN1</fullName>
    </recommendedName>
</protein>
<evidence type="ECO:0000256" key="5">
    <source>
        <dbReference type="ARBA" id="ARBA00022692"/>
    </source>
</evidence>
<dbReference type="OrthoDB" id="5546453at2759"/>
<evidence type="ECO:0000256" key="7">
    <source>
        <dbReference type="ARBA" id="ARBA00022989"/>
    </source>
</evidence>
<evidence type="ECO:0000256" key="2">
    <source>
        <dbReference type="ARBA" id="ARBA00004687"/>
    </source>
</evidence>
<comment type="function">
    <text evidence="10">Required for proper folding and/or the stability of a subset of proteins in the endoplasmic reticulum. Component of glycosylphosphatidylinositol-mannosyltransferase 1 which transfers the first of the 4 mannoses in the GPI-anchor precursors during GPI-anchor biosynthesis. Probably acts by stabilizing the mannosyltransferase GPI14.</text>
</comment>
<organism evidence="11 12">
    <name type="scientific">Dispira parvispora</name>
    <dbReference type="NCBI Taxonomy" id="1520584"/>
    <lineage>
        <taxon>Eukaryota</taxon>
        <taxon>Fungi</taxon>
        <taxon>Fungi incertae sedis</taxon>
        <taxon>Zoopagomycota</taxon>
        <taxon>Kickxellomycotina</taxon>
        <taxon>Dimargaritomycetes</taxon>
        <taxon>Dimargaritales</taxon>
        <taxon>Dimargaritaceae</taxon>
        <taxon>Dispira</taxon>
    </lineage>
</organism>
<comment type="subcellular location">
    <subcellularLocation>
        <location evidence="1 10">Endoplasmic reticulum membrane</location>
        <topology evidence="1 10">Single-pass membrane protein</topology>
    </subcellularLocation>
</comment>